<protein>
    <submittedName>
        <fullName evidence="1">Uncharacterized protein</fullName>
    </submittedName>
</protein>
<organism evidence="1 2">
    <name type="scientific">Goodea atripinnis</name>
    <dbReference type="NCBI Taxonomy" id="208336"/>
    <lineage>
        <taxon>Eukaryota</taxon>
        <taxon>Metazoa</taxon>
        <taxon>Chordata</taxon>
        <taxon>Craniata</taxon>
        <taxon>Vertebrata</taxon>
        <taxon>Euteleostomi</taxon>
        <taxon>Actinopterygii</taxon>
        <taxon>Neopterygii</taxon>
        <taxon>Teleostei</taxon>
        <taxon>Neoteleostei</taxon>
        <taxon>Acanthomorphata</taxon>
        <taxon>Ovalentaria</taxon>
        <taxon>Atherinomorphae</taxon>
        <taxon>Cyprinodontiformes</taxon>
        <taxon>Goodeidae</taxon>
        <taxon>Goodea</taxon>
    </lineage>
</organism>
<keyword evidence="2" id="KW-1185">Reference proteome</keyword>
<dbReference type="Proteomes" id="UP001476798">
    <property type="component" value="Unassembled WGS sequence"/>
</dbReference>
<accession>A0ABV0NWT1</accession>
<proteinExistence type="predicted"/>
<dbReference type="EMBL" id="JAHRIO010052275">
    <property type="protein sequence ID" value="MEQ2175899.1"/>
    <property type="molecule type" value="Genomic_DNA"/>
</dbReference>
<comment type="caution">
    <text evidence="1">The sequence shown here is derived from an EMBL/GenBank/DDBJ whole genome shotgun (WGS) entry which is preliminary data.</text>
</comment>
<evidence type="ECO:0000313" key="1">
    <source>
        <dbReference type="EMBL" id="MEQ2175899.1"/>
    </source>
</evidence>
<sequence>MSSDQTYQELSSEQLTPAEESLTEFNKIAVKYEEEVDGPSRLLDLTRIPLIILHRI</sequence>
<name>A0ABV0NWT1_9TELE</name>
<evidence type="ECO:0000313" key="2">
    <source>
        <dbReference type="Proteomes" id="UP001476798"/>
    </source>
</evidence>
<feature type="non-terminal residue" evidence="1">
    <location>
        <position position="56"/>
    </location>
</feature>
<reference evidence="1 2" key="1">
    <citation type="submission" date="2021-06" db="EMBL/GenBank/DDBJ databases">
        <authorList>
            <person name="Palmer J.M."/>
        </authorList>
    </citation>
    <scope>NUCLEOTIDE SEQUENCE [LARGE SCALE GENOMIC DNA]</scope>
    <source>
        <strain evidence="1 2">GA_2019</strain>
        <tissue evidence="1">Muscle</tissue>
    </source>
</reference>
<gene>
    <name evidence="1" type="ORF">GOODEAATRI_022461</name>
</gene>